<comment type="subcellular location">
    <subcellularLocation>
        <location evidence="1">Nucleus</location>
    </subcellularLocation>
</comment>
<dbReference type="PANTHER" id="PTHR10644">
    <property type="entry name" value="DNA REPAIR/RNA PROCESSING CPSF FAMILY"/>
    <property type="match status" value="1"/>
</dbReference>
<dbReference type="Pfam" id="PF03178">
    <property type="entry name" value="CPSF_A"/>
    <property type="match status" value="1"/>
</dbReference>
<feature type="domain" description="RSE1/DDB1/CPSF1 first beta-propeller" evidence="8">
    <location>
        <begin position="22"/>
        <end position="464"/>
    </location>
</feature>
<dbReference type="FunFam" id="2.130.10.10:FF:000031">
    <property type="entry name" value="Splicing factor 3b subunit 3"/>
    <property type="match status" value="1"/>
</dbReference>
<dbReference type="GO" id="GO:0005681">
    <property type="term" value="C:spliceosomal complex"/>
    <property type="evidence" value="ECO:0007669"/>
    <property type="project" value="UniProtKB-KW"/>
</dbReference>
<keyword evidence="3" id="KW-0747">Spliceosome</keyword>
<dbReference type="Pfam" id="PF23726">
    <property type="entry name" value="Beta-prop_RSE1_2nd"/>
    <property type="match status" value="1"/>
</dbReference>
<keyword evidence="5" id="KW-0539">Nucleus</keyword>
<reference evidence="10" key="1">
    <citation type="submission" date="2020-05" db="EMBL/GenBank/DDBJ databases">
        <title>Phylogenomic resolution of chytrid fungi.</title>
        <authorList>
            <person name="Stajich J.E."/>
            <person name="Amses K."/>
            <person name="Simmons R."/>
            <person name="Seto K."/>
            <person name="Myers J."/>
            <person name="Bonds A."/>
            <person name="Quandt C.A."/>
            <person name="Barry K."/>
            <person name="Liu P."/>
            <person name="Grigoriev I."/>
            <person name="Longcore J.E."/>
            <person name="James T.Y."/>
        </authorList>
    </citation>
    <scope>NUCLEOTIDE SEQUENCE</scope>
    <source>
        <strain evidence="10">JEL0513</strain>
    </source>
</reference>
<dbReference type="GO" id="GO:0006397">
    <property type="term" value="P:mRNA processing"/>
    <property type="evidence" value="ECO:0007669"/>
    <property type="project" value="UniProtKB-KW"/>
</dbReference>
<comment type="caution">
    <text evidence="10">The sequence shown here is derived from an EMBL/GenBank/DDBJ whole genome shotgun (WGS) entry which is preliminary data.</text>
</comment>
<dbReference type="InterPro" id="IPR018846">
    <property type="entry name" value="Beta-prop_RSE1/DDB1/CPSF1_1st"/>
</dbReference>
<evidence type="ECO:0000256" key="2">
    <source>
        <dbReference type="ARBA" id="ARBA00022664"/>
    </source>
</evidence>
<dbReference type="GO" id="GO:0008380">
    <property type="term" value="P:RNA splicing"/>
    <property type="evidence" value="ECO:0007669"/>
    <property type="project" value="UniProtKB-KW"/>
</dbReference>
<dbReference type="InterPro" id="IPR058543">
    <property type="entry name" value="Beta-prop_RSE1/DDB1/CPSF1_2nd"/>
</dbReference>
<dbReference type="InterPro" id="IPR015943">
    <property type="entry name" value="WD40/YVTN_repeat-like_dom_sf"/>
</dbReference>
<evidence type="ECO:0000259" key="9">
    <source>
        <dbReference type="Pfam" id="PF23726"/>
    </source>
</evidence>
<keyword evidence="2" id="KW-0507">mRNA processing</keyword>
<protein>
    <submittedName>
        <fullName evidence="10">Splicing factor 3B subunit 3</fullName>
    </submittedName>
</protein>
<evidence type="ECO:0000256" key="3">
    <source>
        <dbReference type="ARBA" id="ARBA00022728"/>
    </source>
</evidence>
<dbReference type="InterPro" id="IPR050358">
    <property type="entry name" value="RSE1/DDB1/CFT1"/>
</dbReference>
<proteinExistence type="inferred from homology"/>
<dbReference type="AlphaFoldDB" id="A0AAD5XHZ3"/>
<evidence type="ECO:0000256" key="5">
    <source>
        <dbReference type="ARBA" id="ARBA00023242"/>
    </source>
</evidence>
<accession>A0AAD5XHZ3</accession>
<evidence type="ECO:0000313" key="11">
    <source>
        <dbReference type="Proteomes" id="UP001211907"/>
    </source>
</evidence>
<dbReference type="SUPFAM" id="SSF50978">
    <property type="entry name" value="WD40 repeat-like"/>
    <property type="match status" value="1"/>
</dbReference>
<comment type="similarity">
    <text evidence="6">Belongs to the RSE1 family.</text>
</comment>
<keyword evidence="11" id="KW-1185">Reference proteome</keyword>
<dbReference type="Proteomes" id="UP001211907">
    <property type="component" value="Unassembled WGS sequence"/>
</dbReference>
<dbReference type="Pfam" id="PF10433">
    <property type="entry name" value="Beta-prop_RSE1_1st"/>
    <property type="match status" value="1"/>
</dbReference>
<dbReference type="InterPro" id="IPR004871">
    <property type="entry name" value="RSE1/DDB1/CPSF1_C"/>
</dbReference>
<feature type="domain" description="RSE1/DDB1/CPSF1 C-terminal" evidence="7">
    <location>
        <begin position="903"/>
        <end position="1222"/>
    </location>
</feature>
<dbReference type="GO" id="GO:0003676">
    <property type="term" value="F:nucleic acid binding"/>
    <property type="evidence" value="ECO:0007669"/>
    <property type="project" value="InterPro"/>
</dbReference>
<evidence type="ECO:0000259" key="8">
    <source>
        <dbReference type="Pfam" id="PF10433"/>
    </source>
</evidence>
<dbReference type="Gene3D" id="2.130.10.10">
    <property type="entry name" value="YVTN repeat-like/Quinoprotein amine dehydrogenase"/>
    <property type="match status" value="3"/>
</dbReference>
<keyword evidence="4" id="KW-0508">mRNA splicing</keyword>
<evidence type="ECO:0000259" key="7">
    <source>
        <dbReference type="Pfam" id="PF03178"/>
    </source>
</evidence>
<organism evidence="10 11">
    <name type="scientific">Physocladia obscura</name>
    <dbReference type="NCBI Taxonomy" id="109957"/>
    <lineage>
        <taxon>Eukaryota</taxon>
        <taxon>Fungi</taxon>
        <taxon>Fungi incertae sedis</taxon>
        <taxon>Chytridiomycota</taxon>
        <taxon>Chytridiomycota incertae sedis</taxon>
        <taxon>Chytridiomycetes</taxon>
        <taxon>Chytridiales</taxon>
        <taxon>Chytriomycetaceae</taxon>
        <taxon>Physocladia</taxon>
    </lineage>
</organism>
<feature type="domain" description="RSE1/DDB1/CPSF1 second beta-propeller" evidence="9">
    <location>
        <begin position="508"/>
        <end position="820"/>
    </location>
</feature>
<evidence type="ECO:0000256" key="6">
    <source>
        <dbReference type="ARBA" id="ARBA00038266"/>
    </source>
</evidence>
<name>A0AAD5XHZ3_9FUNG</name>
<evidence type="ECO:0000256" key="4">
    <source>
        <dbReference type="ARBA" id="ARBA00023187"/>
    </source>
</evidence>
<evidence type="ECO:0000313" key="10">
    <source>
        <dbReference type="EMBL" id="KAJ3129733.1"/>
    </source>
</evidence>
<evidence type="ECO:0000256" key="1">
    <source>
        <dbReference type="ARBA" id="ARBA00004123"/>
    </source>
</evidence>
<sequence>MFLYQATLSSPQSVREGGVAIGSFSGTSKVQEIAVAAGGASLELLRVDPASGRLIVVLVTAVFGLIRSIAPFRLTGASKGISIDSIQPPNHIPTHPLPEQRYQRNLTITITLYHLTMHQTADYLVVSSDSGRVVVLEYNPAKNIFDKVHQETFGKSGYRRVIPGQFLATDPKGRAICIGAVEKQKLVYIMNRNSSNQLTISSPLEAHKPQTICFHIVGVDVGYENPIFAAIELDFTESDQDPSGEAFDAIEKVVTYYELDLGLNHVVRKWSDTVDRTANMLIAVPGGAEGPSGVLVCSENYISWRHPDHLEVRMMIPARVDPLHSVAAAAEGGLDGTRSGVIIVHGVVHKLKKSFFILLQTEDGDIFKVTLDYSLGADKSIGGVTNIRLKYFDTIPVASGMVLFKNGLLFVASEFGNHYLYRVDSLGDDDEDQPEYESSLIPPEADMVVFRPRALRNLTVVDELDSLMPLIDSKVVNLRDEDSPQIYTLCGRGARSSFRMLRHGLEATEVAVSSLPGNPNAVWTVKLNAKDEFDSYIVVSFVNATLVLSIGEIVEERTDTGFLDSTMTLAVGQLGDDALVQVYPQGIRHIRADRRVSEWKSPSNKWIVRAACNQKQVVVALSSNELVYFELDGSGQLNEYQDRKETSAHVLSLSIGPIPDGRQRSKYLAVGCADNTVRIISLDPDNCLGSLAVQALSSAAESLCLIEMNDTGTHVGTTYLNIGMENGVLLRSTLDTVTGTLSDTRMRFLGPRAPKLFKIKLQGQPALLALSSRPWLSYTLQSRTKLIPLCYETLEYGSSFCSDQCPEGIVSIAGNTLRILLVEKLGSVFNQSVVSLKYTPRRFELHPPTNTFVVIESDHRTYCPSEKRKIMEERSNDMDDGEFQELPPEQFGLPRAEAGKWGSCVRLINPLSMESTSVIDLDDNEAAFSIAMCTFPYTLPGETIAVVGGGQNVKLTPRSCKRGFLRAYKIVNDGAELEFMHMTPLEDIPNALCAFQGRMLVGMGKVLRIYDIGKRKFLRKCEAKIFPNVITAIHTQGNRIVVTDVQESVHYAVFLPSENRITVFADDTTNGWKTCSTMLDYDTVVSGDKFGNLSVARLSSEVSQEIDDDPSGNKLLLEKGFLQGAPHKLEHLAEFHVGETITSIHKTSLVAGGREVILYTTFLGRIGILIPFVSKEDVDFFQSLEMHVRAASPPLCGRDHIAFRGAYVPVRNVIDGDLCEMFNAIPIEKRRGIAEDLDRNVGEMAKKLEDLRNRVAF</sequence>
<dbReference type="InterPro" id="IPR036322">
    <property type="entry name" value="WD40_repeat_dom_sf"/>
</dbReference>
<dbReference type="EMBL" id="JADGJH010000411">
    <property type="protein sequence ID" value="KAJ3129733.1"/>
    <property type="molecule type" value="Genomic_DNA"/>
</dbReference>
<gene>
    <name evidence="10" type="primary">SF3B3</name>
    <name evidence="10" type="ORF">HK100_008457</name>
</gene>